<evidence type="ECO:0000313" key="4">
    <source>
        <dbReference type="Proteomes" id="UP001345219"/>
    </source>
</evidence>
<keyword evidence="4" id="KW-1185">Reference proteome</keyword>
<feature type="domain" description="Bet v I/Major latex protein" evidence="2">
    <location>
        <begin position="2"/>
        <end position="152"/>
    </location>
</feature>
<accession>A0AAN7L8C6</accession>
<evidence type="ECO:0000256" key="1">
    <source>
        <dbReference type="ARBA" id="ARBA00038242"/>
    </source>
</evidence>
<protein>
    <recommendedName>
        <fullName evidence="2">Bet v I/Major latex protein domain-containing protein</fullName>
    </recommendedName>
</protein>
<organism evidence="3 4">
    <name type="scientific">Trapa incisa</name>
    <dbReference type="NCBI Taxonomy" id="236973"/>
    <lineage>
        <taxon>Eukaryota</taxon>
        <taxon>Viridiplantae</taxon>
        <taxon>Streptophyta</taxon>
        <taxon>Embryophyta</taxon>
        <taxon>Tracheophyta</taxon>
        <taxon>Spermatophyta</taxon>
        <taxon>Magnoliopsida</taxon>
        <taxon>eudicotyledons</taxon>
        <taxon>Gunneridae</taxon>
        <taxon>Pentapetalae</taxon>
        <taxon>rosids</taxon>
        <taxon>malvids</taxon>
        <taxon>Myrtales</taxon>
        <taxon>Lythraceae</taxon>
        <taxon>Trapa</taxon>
    </lineage>
</organism>
<comment type="similarity">
    <text evidence="1">Belongs to the MLP family.</text>
</comment>
<gene>
    <name evidence="3" type="ORF">SAY87_015565</name>
</gene>
<dbReference type="InterPro" id="IPR023393">
    <property type="entry name" value="START-like_dom_sf"/>
</dbReference>
<comment type="caution">
    <text evidence="3">The sequence shown here is derived from an EMBL/GenBank/DDBJ whole genome shotgun (WGS) entry which is preliminary data.</text>
</comment>
<dbReference type="PANTHER" id="PTHR31338:SF16">
    <property type="entry name" value="POLYKETIDE CYCLASE_DEHYDRASE AND LIPID TRANSPORT SUPERFAMILY PROTEIN"/>
    <property type="match status" value="1"/>
</dbReference>
<proteinExistence type="inferred from homology"/>
<dbReference type="EMBL" id="JAXIOK010000001">
    <property type="protein sequence ID" value="KAK4779459.1"/>
    <property type="molecule type" value="Genomic_DNA"/>
</dbReference>
<dbReference type="Gene3D" id="3.30.530.20">
    <property type="match status" value="1"/>
</dbReference>
<dbReference type="InterPro" id="IPR000916">
    <property type="entry name" value="Bet_v_I/MLP"/>
</dbReference>
<dbReference type="SUPFAM" id="SSF55961">
    <property type="entry name" value="Bet v1-like"/>
    <property type="match status" value="1"/>
</dbReference>
<dbReference type="PANTHER" id="PTHR31338">
    <property type="entry name" value="POLYKETIDE CYCLASE/DEHYDRASE AND LIPID TRANSPORT SUPERFAMILY PROTEIN"/>
    <property type="match status" value="1"/>
</dbReference>
<dbReference type="GO" id="GO:0006952">
    <property type="term" value="P:defense response"/>
    <property type="evidence" value="ECO:0007669"/>
    <property type="project" value="InterPro"/>
</dbReference>
<dbReference type="InterPro" id="IPR052006">
    <property type="entry name" value="MLP-like"/>
</dbReference>
<reference evidence="3 4" key="1">
    <citation type="journal article" date="2023" name="Hortic Res">
        <title>Pangenome of water caltrop reveals structural variations and asymmetric subgenome divergence after allopolyploidization.</title>
        <authorList>
            <person name="Zhang X."/>
            <person name="Chen Y."/>
            <person name="Wang L."/>
            <person name="Yuan Y."/>
            <person name="Fang M."/>
            <person name="Shi L."/>
            <person name="Lu R."/>
            <person name="Comes H.P."/>
            <person name="Ma Y."/>
            <person name="Chen Y."/>
            <person name="Huang G."/>
            <person name="Zhou Y."/>
            <person name="Zheng Z."/>
            <person name="Qiu Y."/>
        </authorList>
    </citation>
    <scope>NUCLEOTIDE SEQUENCE [LARGE SCALE GENOMIC DNA]</scope>
    <source>
        <tissue evidence="3">Roots</tissue>
    </source>
</reference>
<dbReference type="Pfam" id="PF00407">
    <property type="entry name" value="Bet_v_1"/>
    <property type="match status" value="1"/>
</dbReference>
<dbReference type="SMART" id="SM01037">
    <property type="entry name" value="Bet_v_1"/>
    <property type="match status" value="1"/>
</dbReference>
<evidence type="ECO:0000313" key="3">
    <source>
        <dbReference type="EMBL" id="KAK4779459.1"/>
    </source>
</evidence>
<sequence>MVLRRKLSAEIEIKSRPENYFKLMKEELYHLPNAVSDIHGVEVHEVTSKPMAPSSPGLILLVNGKKETSKERLEIDEASWSVTMVAVDGDIPERYKSFRVIYKIVPATIHEPPTVKATIVYEKYKEADADPRKEMEFNVTMVEEIDKHLLAGPVISNKAK</sequence>
<evidence type="ECO:0000259" key="2">
    <source>
        <dbReference type="SMART" id="SM01037"/>
    </source>
</evidence>
<dbReference type="Proteomes" id="UP001345219">
    <property type="component" value="Chromosome 13"/>
</dbReference>
<name>A0AAN7L8C6_9MYRT</name>
<dbReference type="AlphaFoldDB" id="A0AAN7L8C6"/>